<dbReference type="EMBL" id="QFMX01000014">
    <property type="protein sequence ID" value="PZO72188.1"/>
    <property type="molecule type" value="Genomic_DNA"/>
</dbReference>
<evidence type="ECO:0000313" key="1">
    <source>
        <dbReference type="EMBL" id="PZO72188.1"/>
    </source>
</evidence>
<protein>
    <submittedName>
        <fullName evidence="1">Uncharacterized protein</fullName>
    </submittedName>
</protein>
<name>A0A2W5AVQ7_9SPHN</name>
<dbReference type="InterPro" id="IPR045617">
    <property type="entry name" value="DUF6445"/>
</dbReference>
<dbReference type="Pfam" id="PF20043">
    <property type="entry name" value="DUF6445"/>
    <property type="match status" value="1"/>
</dbReference>
<proteinExistence type="predicted"/>
<dbReference type="AlphaFoldDB" id="A0A2W5AVQ7"/>
<reference evidence="1 2" key="1">
    <citation type="submission" date="2017-08" db="EMBL/GenBank/DDBJ databases">
        <title>Infants hospitalized years apart are colonized by the same room-sourced microbial strains.</title>
        <authorList>
            <person name="Brooks B."/>
            <person name="Olm M.R."/>
            <person name="Firek B.A."/>
            <person name="Baker R."/>
            <person name="Thomas B.C."/>
            <person name="Morowitz M.J."/>
            <person name="Banfield J.F."/>
        </authorList>
    </citation>
    <scope>NUCLEOTIDE SEQUENCE [LARGE SCALE GENOMIC DNA]</scope>
    <source>
        <strain evidence="1">S2_018_000_R3_119</strain>
    </source>
</reference>
<gene>
    <name evidence="1" type="ORF">DI640_13315</name>
</gene>
<dbReference type="Proteomes" id="UP000249555">
    <property type="component" value="Unassembled WGS sequence"/>
</dbReference>
<comment type="caution">
    <text evidence="1">The sequence shown here is derived from an EMBL/GenBank/DDBJ whole genome shotgun (WGS) entry which is preliminary data.</text>
</comment>
<accession>A0A2W5AVQ7</accession>
<organism evidence="1 2">
    <name type="scientific">Sphingomonas taxi</name>
    <dbReference type="NCBI Taxonomy" id="1549858"/>
    <lineage>
        <taxon>Bacteria</taxon>
        <taxon>Pseudomonadati</taxon>
        <taxon>Pseudomonadota</taxon>
        <taxon>Alphaproteobacteria</taxon>
        <taxon>Sphingomonadales</taxon>
        <taxon>Sphingomonadaceae</taxon>
        <taxon>Sphingomonas</taxon>
    </lineage>
</organism>
<evidence type="ECO:0000313" key="2">
    <source>
        <dbReference type="Proteomes" id="UP000249555"/>
    </source>
</evidence>
<sequence length="223" mass="24516">MTPHSITRQRIGTEAEPLIVIDGFANDPDALRSAAAQVPFGPAGAHYPGLCAQLPESYLQDQLPIVARGLGRDFGSCRRIRVVDAQFSIVTISPDALDIRQRVPHVDAYGRDRIALIHYLSPAHRDGTAFFRHRRTGFETIDEARAPEYFARLGSEVEAMPPAGYIAEDTALFERTALVEAKYNRALLYRSYVLHSGAIARDAILSADPALGRLTVTAFLSIE</sequence>